<keyword evidence="3 4" id="KW-0808">Transferase</keyword>
<evidence type="ECO:0000256" key="4">
    <source>
        <dbReference type="RuleBase" id="RU365083"/>
    </source>
</evidence>
<dbReference type="PANTHER" id="PTHR43398:SF1">
    <property type="entry name" value="DOLICHOL-PHOSPHATE MANNOSYLTRANSFERASE SUBUNIT 1"/>
    <property type="match status" value="1"/>
</dbReference>
<gene>
    <name evidence="6" type="ORF">RFI_21663</name>
</gene>
<dbReference type="Proteomes" id="UP000023152">
    <property type="component" value="Unassembled WGS sequence"/>
</dbReference>
<comment type="catalytic activity">
    <reaction evidence="4">
        <text>a di-trans,poly-cis-dolichyl phosphate + GDP-alpha-D-mannose = a di-trans,poly-cis-dolichyl beta-D-mannosyl phosphate + GDP</text>
        <dbReference type="Rhea" id="RHEA:21184"/>
        <dbReference type="Rhea" id="RHEA-COMP:19498"/>
        <dbReference type="Rhea" id="RHEA-COMP:19501"/>
        <dbReference type="ChEBI" id="CHEBI:57527"/>
        <dbReference type="ChEBI" id="CHEBI:57683"/>
        <dbReference type="ChEBI" id="CHEBI:58189"/>
        <dbReference type="ChEBI" id="CHEBI:58211"/>
    </reaction>
</comment>
<comment type="similarity">
    <text evidence="1 4">Belongs to the glycosyltransferase 2 family.</text>
</comment>
<evidence type="ECO:0000256" key="3">
    <source>
        <dbReference type="ARBA" id="ARBA00022679"/>
    </source>
</evidence>
<protein>
    <recommendedName>
        <fullName evidence="4">Dolichol-phosphate mannosyltransferase subunit 1</fullName>
        <ecNumber evidence="4">2.4.1.83</ecNumber>
    </recommendedName>
</protein>
<dbReference type="InterPro" id="IPR029044">
    <property type="entry name" value="Nucleotide-diphossugar_trans"/>
</dbReference>
<comment type="subcellular location">
    <subcellularLocation>
        <location evidence="4">Endoplasmic reticulum</location>
    </subcellularLocation>
</comment>
<organism evidence="6 7">
    <name type="scientific">Reticulomyxa filosa</name>
    <dbReference type="NCBI Taxonomy" id="46433"/>
    <lineage>
        <taxon>Eukaryota</taxon>
        <taxon>Sar</taxon>
        <taxon>Rhizaria</taxon>
        <taxon>Retaria</taxon>
        <taxon>Foraminifera</taxon>
        <taxon>Monothalamids</taxon>
        <taxon>Reticulomyxidae</taxon>
        <taxon>Reticulomyxa</taxon>
    </lineage>
</organism>
<keyword evidence="4" id="KW-0256">Endoplasmic reticulum</keyword>
<evidence type="ECO:0000313" key="7">
    <source>
        <dbReference type="Proteomes" id="UP000023152"/>
    </source>
</evidence>
<dbReference type="InterPro" id="IPR039528">
    <property type="entry name" value="DPM1-like"/>
</dbReference>
<dbReference type="GO" id="GO:0005789">
    <property type="term" value="C:endoplasmic reticulum membrane"/>
    <property type="evidence" value="ECO:0007669"/>
    <property type="project" value="TreeGrafter"/>
</dbReference>
<keyword evidence="7" id="KW-1185">Reference proteome</keyword>
<evidence type="ECO:0000256" key="2">
    <source>
        <dbReference type="ARBA" id="ARBA00022676"/>
    </source>
</evidence>
<dbReference type="UniPathway" id="UPA00378"/>
<dbReference type="PANTHER" id="PTHR43398">
    <property type="entry name" value="DOLICHOL-PHOSPHATE MANNOSYLTRANSFERASE SUBUNIT 1"/>
    <property type="match status" value="1"/>
</dbReference>
<dbReference type="Gene3D" id="3.90.550.10">
    <property type="entry name" value="Spore Coat Polysaccharide Biosynthesis Protein SpsA, Chain A"/>
    <property type="match status" value="1"/>
</dbReference>
<dbReference type="GO" id="GO:0035269">
    <property type="term" value="P:protein O-linked glycosylation via mannose"/>
    <property type="evidence" value="ECO:0007669"/>
    <property type="project" value="TreeGrafter"/>
</dbReference>
<dbReference type="SUPFAM" id="SSF53448">
    <property type="entry name" value="Nucleotide-diphospho-sugar transferases"/>
    <property type="match status" value="1"/>
</dbReference>
<proteinExistence type="inferred from homology"/>
<name>X6MQI3_RETFI</name>
<comment type="pathway">
    <text evidence="4">Protein modification; protein glycosylation.</text>
</comment>
<comment type="subunit">
    <text evidence="4">Component of the dolichol-phosphate mannose (DPM) synthase complex.</text>
</comment>
<dbReference type="OMA" id="KCFRREV"/>
<evidence type="ECO:0000259" key="5">
    <source>
        <dbReference type="Pfam" id="PF00535"/>
    </source>
</evidence>
<dbReference type="InterPro" id="IPR001173">
    <property type="entry name" value="Glyco_trans_2-like"/>
</dbReference>
<feature type="domain" description="Glycosyltransferase 2-like" evidence="5">
    <location>
        <begin position="25"/>
        <end position="102"/>
    </location>
</feature>
<dbReference type="EMBL" id="ASPP01018869">
    <property type="protein sequence ID" value="ETO15707.1"/>
    <property type="molecule type" value="Genomic_DNA"/>
</dbReference>
<dbReference type="GO" id="GO:0006488">
    <property type="term" value="P:dolichol-linked oligosaccharide biosynthetic process"/>
    <property type="evidence" value="ECO:0007669"/>
    <property type="project" value="TreeGrafter"/>
</dbReference>
<dbReference type="Pfam" id="PF00535">
    <property type="entry name" value="Glycos_transf_2"/>
    <property type="match status" value="1"/>
</dbReference>
<comment type="function">
    <text evidence="4">Transfers mannose from GDP-mannose to dolichol monophosphate to form dolichol phosphate mannose (Dol-P-Man) which is the mannosyl donor in pathways leading to N-glycosylation, glycosyl phosphatidylinositol membrane anchoring, and O-mannosylation of proteins.</text>
</comment>
<sequence>MSASKNGEKWQIDKNMIKKKWKRDIDFEIVVIDDNSPDGTFLVAKQLQEIFGSHRMREKKLGLGSAYVAGLKSARGDFVLIMDADFSHHPKYIPEFIELTKEYILQQRIEEMNEGEYMYKMMSILLFCVFNRKQKEGNYDIVSGTRYAPNGGVCGWGFERKLVSRGANLLVQTFLQPGVSDLTGSFRLYRKKVLQTLIEQITGKGYVFQMEMIVRAKFNGYKIAEVPIIFVDRLFGYSKLGGSEVFQYLGGIFSLMYDY</sequence>
<dbReference type="AlphaFoldDB" id="X6MQI3"/>
<keyword evidence="2 4" id="KW-0328">Glycosyltransferase</keyword>
<evidence type="ECO:0000256" key="1">
    <source>
        <dbReference type="ARBA" id="ARBA00006739"/>
    </source>
</evidence>
<dbReference type="CDD" id="cd06442">
    <property type="entry name" value="DPM1_like"/>
    <property type="match status" value="1"/>
</dbReference>
<dbReference type="GO" id="GO:0004582">
    <property type="term" value="F:dolichyl-phosphate beta-D-mannosyltransferase activity"/>
    <property type="evidence" value="ECO:0007669"/>
    <property type="project" value="UniProtKB-UniRule"/>
</dbReference>
<dbReference type="GO" id="GO:0006506">
    <property type="term" value="P:GPI anchor biosynthetic process"/>
    <property type="evidence" value="ECO:0007669"/>
    <property type="project" value="TreeGrafter"/>
</dbReference>
<comment type="caution">
    <text evidence="6">The sequence shown here is derived from an EMBL/GenBank/DDBJ whole genome shotgun (WGS) entry which is preliminary data.</text>
</comment>
<dbReference type="OrthoDB" id="2603at2759"/>
<evidence type="ECO:0000313" key="6">
    <source>
        <dbReference type="EMBL" id="ETO15707.1"/>
    </source>
</evidence>
<dbReference type="EC" id="2.4.1.83" evidence="4"/>
<reference evidence="6 7" key="1">
    <citation type="journal article" date="2013" name="Curr. Biol.">
        <title>The Genome of the Foraminiferan Reticulomyxa filosa.</title>
        <authorList>
            <person name="Glockner G."/>
            <person name="Hulsmann N."/>
            <person name="Schleicher M."/>
            <person name="Noegel A.A."/>
            <person name="Eichinger L."/>
            <person name="Gallinger C."/>
            <person name="Pawlowski J."/>
            <person name="Sierra R."/>
            <person name="Euteneuer U."/>
            <person name="Pillet L."/>
            <person name="Moustafa A."/>
            <person name="Platzer M."/>
            <person name="Groth M."/>
            <person name="Szafranski K."/>
            <person name="Schliwa M."/>
        </authorList>
    </citation>
    <scope>NUCLEOTIDE SEQUENCE [LARGE SCALE GENOMIC DNA]</scope>
</reference>
<accession>X6MQI3</accession>